<keyword evidence="1" id="KW-0732">Signal</keyword>
<protein>
    <recommendedName>
        <fullName evidence="4">Lipoprotein</fullName>
    </recommendedName>
</protein>
<reference evidence="3" key="1">
    <citation type="submission" date="2018-07" db="EMBL/GenBank/DDBJ databases">
        <title>Genome Structure of the Opportunistic Pathogen Paracoccus yeei (Alphaproteobacteria) and Identification of Putative Virulence Factors.</title>
        <authorList>
            <person name="Lasek R."/>
            <person name="Szuplewska M."/>
            <person name="Mitura M."/>
            <person name="Decewicz P."/>
            <person name="Chmielowska C."/>
            <person name="Pawlot A."/>
            <person name="Sentkowska D."/>
            <person name="Czarnecki J."/>
            <person name="Bartosik D."/>
        </authorList>
    </citation>
    <scope>NUCLEOTIDE SEQUENCE [LARGE SCALE GENOMIC DNA]</scope>
    <source>
        <strain evidence="3">CCUG 32053</strain>
        <plasmid evidence="3">pyee1</plasmid>
    </source>
</reference>
<evidence type="ECO:0008006" key="4">
    <source>
        <dbReference type="Google" id="ProtNLM"/>
    </source>
</evidence>
<name>A0A386USX7_9RHOB</name>
<evidence type="ECO:0000313" key="3">
    <source>
        <dbReference type="Proteomes" id="UP000272010"/>
    </source>
</evidence>
<dbReference type="EMBL" id="CP031079">
    <property type="protein sequence ID" value="AYF03468.1"/>
    <property type="molecule type" value="Genomic_DNA"/>
</dbReference>
<accession>A0A386USX7</accession>
<feature type="signal peptide" evidence="1">
    <location>
        <begin position="1"/>
        <end position="17"/>
    </location>
</feature>
<proteinExistence type="predicted"/>
<evidence type="ECO:0000313" key="2">
    <source>
        <dbReference type="EMBL" id="AYF03468.1"/>
    </source>
</evidence>
<dbReference type="RefSeq" id="WP_120444197.1">
    <property type="nucleotide sequence ID" value="NZ_CP031079.1"/>
</dbReference>
<dbReference type="Proteomes" id="UP000272010">
    <property type="component" value="Plasmid pYEE1"/>
</dbReference>
<dbReference type="PROSITE" id="PS51257">
    <property type="entry name" value="PROKAR_LIPOPROTEIN"/>
    <property type="match status" value="1"/>
</dbReference>
<organism evidence="2 3">
    <name type="scientific">Paracoccus yeei</name>
    <dbReference type="NCBI Taxonomy" id="147645"/>
    <lineage>
        <taxon>Bacteria</taxon>
        <taxon>Pseudomonadati</taxon>
        <taxon>Pseudomonadota</taxon>
        <taxon>Alphaproteobacteria</taxon>
        <taxon>Rhodobacterales</taxon>
        <taxon>Paracoccaceae</taxon>
        <taxon>Paracoccus</taxon>
    </lineage>
</organism>
<feature type="chain" id="PRO_5017367309" description="Lipoprotein" evidence="1">
    <location>
        <begin position="18"/>
        <end position="85"/>
    </location>
</feature>
<geneLocation type="plasmid" evidence="3">
    <name>pyee1</name>
</geneLocation>
<sequence length="85" mass="9429">MSPLANRLILIAGIALALSACDAIDQDIADMDRANYQRACDNLGIARETPSYDACMLQQQKMDNDNTQGIVARAEERQMLKDLEK</sequence>
<keyword evidence="2" id="KW-0614">Plasmid</keyword>
<gene>
    <name evidence="2" type="ORF">PY32053_03927</name>
</gene>
<evidence type="ECO:0000256" key="1">
    <source>
        <dbReference type="SAM" id="SignalP"/>
    </source>
</evidence>
<dbReference type="AlphaFoldDB" id="A0A386USX7"/>